<dbReference type="AlphaFoldDB" id="A0A0A9BWN9"/>
<dbReference type="EMBL" id="GBRH01231302">
    <property type="protein sequence ID" value="JAD66593.1"/>
    <property type="molecule type" value="Transcribed_RNA"/>
</dbReference>
<proteinExistence type="predicted"/>
<sequence>MSLMPHTKYSHRNRIGVEISRNSKLHERQYFVRSCMHLDHTELDREQANTDSKKHTG</sequence>
<reference evidence="1" key="2">
    <citation type="journal article" date="2015" name="Data Brief">
        <title>Shoot transcriptome of the giant reed, Arundo donax.</title>
        <authorList>
            <person name="Barrero R.A."/>
            <person name="Guerrero F.D."/>
            <person name="Moolhuijzen P."/>
            <person name="Goolsby J.A."/>
            <person name="Tidwell J."/>
            <person name="Bellgard S.E."/>
            <person name="Bellgard M.I."/>
        </authorList>
    </citation>
    <scope>NUCLEOTIDE SEQUENCE</scope>
    <source>
        <tissue evidence="1">Shoot tissue taken approximately 20 cm above the soil surface</tissue>
    </source>
</reference>
<evidence type="ECO:0000313" key="1">
    <source>
        <dbReference type="EMBL" id="JAD66593.1"/>
    </source>
</evidence>
<accession>A0A0A9BWN9</accession>
<name>A0A0A9BWN9_ARUDO</name>
<organism evidence="1">
    <name type="scientific">Arundo donax</name>
    <name type="common">Giant reed</name>
    <name type="synonym">Donax arundinaceus</name>
    <dbReference type="NCBI Taxonomy" id="35708"/>
    <lineage>
        <taxon>Eukaryota</taxon>
        <taxon>Viridiplantae</taxon>
        <taxon>Streptophyta</taxon>
        <taxon>Embryophyta</taxon>
        <taxon>Tracheophyta</taxon>
        <taxon>Spermatophyta</taxon>
        <taxon>Magnoliopsida</taxon>
        <taxon>Liliopsida</taxon>
        <taxon>Poales</taxon>
        <taxon>Poaceae</taxon>
        <taxon>PACMAD clade</taxon>
        <taxon>Arundinoideae</taxon>
        <taxon>Arundineae</taxon>
        <taxon>Arundo</taxon>
    </lineage>
</organism>
<reference evidence="1" key="1">
    <citation type="submission" date="2014-09" db="EMBL/GenBank/DDBJ databases">
        <authorList>
            <person name="Magalhaes I.L.F."/>
            <person name="Oliveira U."/>
            <person name="Santos F.R."/>
            <person name="Vidigal T.H.D.A."/>
            <person name="Brescovit A.D."/>
            <person name="Santos A.J."/>
        </authorList>
    </citation>
    <scope>NUCLEOTIDE SEQUENCE</scope>
    <source>
        <tissue evidence="1">Shoot tissue taken approximately 20 cm above the soil surface</tissue>
    </source>
</reference>
<protein>
    <submittedName>
        <fullName evidence="1">Uncharacterized protein</fullName>
    </submittedName>
</protein>